<keyword evidence="1" id="KW-0503">Monooxygenase</keyword>
<dbReference type="SUPFAM" id="SSF48264">
    <property type="entry name" value="Cytochrome P450"/>
    <property type="match status" value="1"/>
</dbReference>
<dbReference type="GO" id="GO:0004497">
    <property type="term" value="F:monooxygenase activity"/>
    <property type="evidence" value="ECO:0007669"/>
    <property type="project" value="UniProtKB-KW"/>
</dbReference>
<dbReference type="GO" id="GO:0020037">
    <property type="term" value="F:heme binding"/>
    <property type="evidence" value="ECO:0007669"/>
    <property type="project" value="InterPro"/>
</dbReference>
<dbReference type="Gene3D" id="1.10.630.10">
    <property type="entry name" value="Cytochrome P450"/>
    <property type="match status" value="1"/>
</dbReference>
<dbReference type="EMBL" id="JASPKZ010002303">
    <property type="protein sequence ID" value="KAJ9595929.1"/>
    <property type="molecule type" value="Genomic_DNA"/>
</dbReference>
<reference evidence="2" key="2">
    <citation type="submission" date="2023-05" db="EMBL/GenBank/DDBJ databases">
        <authorList>
            <person name="Fouks B."/>
        </authorList>
    </citation>
    <scope>NUCLEOTIDE SEQUENCE</scope>
    <source>
        <strain evidence="2">Stay&amp;Tobe</strain>
        <tissue evidence="2">Testes</tissue>
    </source>
</reference>
<keyword evidence="1" id="KW-0560">Oxidoreductase</keyword>
<evidence type="ECO:0000313" key="2">
    <source>
        <dbReference type="EMBL" id="KAJ9595929.1"/>
    </source>
</evidence>
<dbReference type="GO" id="GO:0005506">
    <property type="term" value="F:iron ion binding"/>
    <property type="evidence" value="ECO:0007669"/>
    <property type="project" value="InterPro"/>
</dbReference>
<dbReference type="InterPro" id="IPR036396">
    <property type="entry name" value="Cyt_P450_sf"/>
</dbReference>
<protein>
    <recommendedName>
        <fullName evidence="4">Cytochrome P450</fullName>
    </recommendedName>
</protein>
<dbReference type="Proteomes" id="UP001233999">
    <property type="component" value="Unassembled WGS sequence"/>
</dbReference>
<evidence type="ECO:0000313" key="3">
    <source>
        <dbReference type="Proteomes" id="UP001233999"/>
    </source>
</evidence>
<dbReference type="GO" id="GO:0016705">
    <property type="term" value="F:oxidoreductase activity, acting on paired donors, with incorporation or reduction of molecular oxygen"/>
    <property type="evidence" value="ECO:0007669"/>
    <property type="project" value="InterPro"/>
</dbReference>
<reference evidence="2" key="1">
    <citation type="journal article" date="2023" name="IScience">
        <title>Live-bearing cockroach genome reveals convergent evolutionary mechanisms linked to viviparity in insects and beyond.</title>
        <authorList>
            <person name="Fouks B."/>
            <person name="Harrison M.C."/>
            <person name="Mikhailova A.A."/>
            <person name="Marchal E."/>
            <person name="English S."/>
            <person name="Carruthers M."/>
            <person name="Jennings E.C."/>
            <person name="Chiamaka E.L."/>
            <person name="Frigard R.A."/>
            <person name="Pippel M."/>
            <person name="Attardo G.M."/>
            <person name="Benoit J.B."/>
            <person name="Bornberg-Bauer E."/>
            <person name="Tobe S.S."/>
        </authorList>
    </citation>
    <scope>NUCLEOTIDE SEQUENCE</scope>
    <source>
        <strain evidence="2">Stay&amp;Tobe</strain>
    </source>
</reference>
<sequence>MFARITSLQVLQRPAVQQSATAVFFAKRNVTAAATKAVPDDVKNARPYEEIPGPKPLPVFGNAFRFIPGIGDLHRLREVAFMKELNKRYGDIIKISGIPGKSDIVILYDADEIEKVFRNEGPWPIRDVVPSAGHYRLVTRKDIFQGVGGLAVT</sequence>
<accession>A0AAD8ABB7</accession>
<comment type="caution">
    <text evidence="2">The sequence shown here is derived from an EMBL/GenBank/DDBJ whole genome shotgun (WGS) entry which is preliminary data.</text>
</comment>
<organism evidence="2 3">
    <name type="scientific">Diploptera punctata</name>
    <name type="common">Pacific beetle cockroach</name>
    <dbReference type="NCBI Taxonomy" id="6984"/>
    <lineage>
        <taxon>Eukaryota</taxon>
        <taxon>Metazoa</taxon>
        <taxon>Ecdysozoa</taxon>
        <taxon>Arthropoda</taxon>
        <taxon>Hexapoda</taxon>
        <taxon>Insecta</taxon>
        <taxon>Pterygota</taxon>
        <taxon>Neoptera</taxon>
        <taxon>Polyneoptera</taxon>
        <taxon>Dictyoptera</taxon>
        <taxon>Blattodea</taxon>
        <taxon>Blaberoidea</taxon>
        <taxon>Blaberidae</taxon>
        <taxon>Diplopterinae</taxon>
        <taxon>Diploptera</taxon>
    </lineage>
</organism>
<proteinExistence type="predicted"/>
<keyword evidence="3" id="KW-1185">Reference proteome</keyword>
<evidence type="ECO:0000256" key="1">
    <source>
        <dbReference type="ARBA" id="ARBA00023033"/>
    </source>
</evidence>
<dbReference type="AlphaFoldDB" id="A0AAD8ABB7"/>
<evidence type="ECO:0008006" key="4">
    <source>
        <dbReference type="Google" id="ProtNLM"/>
    </source>
</evidence>
<gene>
    <name evidence="2" type="ORF">L9F63_012876</name>
</gene>
<name>A0AAD8ABB7_DIPPU</name>
<feature type="non-terminal residue" evidence="2">
    <location>
        <position position="1"/>
    </location>
</feature>